<feature type="region of interest" description="Disordered" evidence="1">
    <location>
        <begin position="224"/>
        <end position="243"/>
    </location>
</feature>
<evidence type="ECO:0000313" key="2">
    <source>
        <dbReference type="EMBL" id="RLL95475.1"/>
    </source>
</evidence>
<proteinExistence type="predicted"/>
<organism evidence="2 3">
    <name type="scientific">Aspergillus turcosus</name>
    <dbReference type="NCBI Taxonomy" id="1245748"/>
    <lineage>
        <taxon>Eukaryota</taxon>
        <taxon>Fungi</taxon>
        <taxon>Dikarya</taxon>
        <taxon>Ascomycota</taxon>
        <taxon>Pezizomycotina</taxon>
        <taxon>Eurotiomycetes</taxon>
        <taxon>Eurotiomycetidae</taxon>
        <taxon>Eurotiales</taxon>
        <taxon>Aspergillaceae</taxon>
        <taxon>Aspergillus</taxon>
        <taxon>Aspergillus subgen. Fumigati</taxon>
    </lineage>
</organism>
<comment type="caution">
    <text evidence="2">The sequence shown here is derived from an EMBL/GenBank/DDBJ whole genome shotgun (WGS) entry which is preliminary data.</text>
</comment>
<gene>
    <name evidence="2" type="ORF">CFD26_104630</name>
</gene>
<evidence type="ECO:0000313" key="3">
    <source>
        <dbReference type="Proteomes" id="UP000215289"/>
    </source>
</evidence>
<dbReference type="OrthoDB" id="4511005at2759"/>
<protein>
    <submittedName>
        <fullName evidence="2">Uncharacterized protein</fullName>
    </submittedName>
</protein>
<sequence>MKILHTPPRYLTQDLVVIGTGLRLKTNMPPDVLDSRVKLCIELGDYYTTLRDEAMSYTWGAADRWLGAMQYSVTQQALRLDLCAYLIAIALWNNGEWRLTPFPTPARFITEQMRLERLRNTLLGPDDIPDFDIPETMEEWEDLVARAKLDKMTINTLPGDMFKSASQVTQKQFAMLRIYAPKLSIEDNREAREDDGLPKWAFDKASNTFGNPQNGEIFLESSRQTRRSTVSGSNTMILMDGHR</sequence>
<name>A0A229X640_9EURO</name>
<feature type="compositionally biased region" description="Polar residues" evidence="1">
    <location>
        <begin position="227"/>
        <end position="236"/>
    </location>
</feature>
<accession>A0A229X640</accession>
<reference evidence="2 3" key="1">
    <citation type="submission" date="2018-08" db="EMBL/GenBank/DDBJ databases">
        <title>Draft genome sequences of two Aspergillus turcosus clinical strains isolated from bronchoalveolar lavage fluid: one azole-susceptible and the other azole-resistant.</title>
        <authorList>
            <person name="Parent-Michaud M."/>
            <person name="Dufresne P.J."/>
            <person name="Fournier E."/>
            <person name="Martineau C."/>
            <person name="Moreira S."/>
            <person name="Perkins V."/>
            <person name="De Repentigny L."/>
            <person name="Dufresne S.F."/>
        </authorList>
    </citation>
    <scope>NUCLEOTIDE SEQUENCE [LARGE SCALE GENOMIC DNA]</scope>
    <source>
        <strain evidence="2">HMR AF 1038</strain>
    </source>
</reference>
<dbReference type="Proteomes" id="UP000215289">
    <property type="component" value="Unassembled WGS sequence"/>
</dbReference>
<dbReference type="EMBL" id="NIDN02000151">
    <property type="protein sequence ID" value="RLL95475.1"/>
    <property type="molecule type" value="Genomic_DNA"/>
</dbReference>
<keyword evidence="3" id="KW-1185">Reference proteome</keyword>
<evidence type="ECO:0000256" key="1">
    <source>
        <dbReference type="SAM" id="MobiDB-lite"/>
    </source>
</evidence>
<dbReference type="AlphaFoldDB" id="A0A229X640"/>